<evidence type="ECO:0000313" key="1">
    <source>
        <dbReference type="EMBL" id="CAB4132035.1"/>
    </source>
</evidence>
<dbReference type="EMBL" id="LR796256">
    <property type="protein sequence ID" value="CAB4132035.1"/>
    <property type="molecule type" value="Genomic_DNA"/>
</dbReference>
<proteinExistence type="predicted"/>
<sequence length="75" mass="8242">METKTVMMPRELTAENGAKAALMGEFIVRFPLRCDCEESEDCAVCGGTGEYMQPVNVPWVTIKEIYAAAVKHLGC</sequence>
<accession>A0A6J5LDI3</accession>
<gene>
    <name evidence="1" type="ORF">UFOVP138_22</name>
</gene>
<organism evidence="1">
    <name type="scientific">uncultured Caudovirales phage</name>
    <dbReference type="NCBI Taxonomy" id="2100421"/>
    <lineage>
        <taxon>Viruses</taxon>
        <taxon>Duplodnaviria</taxon>
        <taxon>Heunggongvirae</taxon>
        <taxon>Uroviricota</taxon>
        <taxon>Caudoviricetes</taxon>
        <taxon>Peduoviridae</taxon>
        <taxon>Maltschvirus</taxon>
        <taxon>Maltschvirus maltsch</taxon>
    </lineage>
</organism>
<reference evidence="1" key="1">
    <citation type="submission" date="2020-04" db="EMBL/GenBank/DDBJ databases">
        <authorList>
            <person name="Chiriac C."/>
            <person name="Salcher M."/>
            <person name="Ghai R."/>
            <person name="Kavagutti S V."/>
        </authorList>
    </citation>
    <scope>NUCLEOTIDE SEQUENCE</scope>
</reference>
<name>A0A6J5LDI3_9CAUD</name>
<protein>
    <submittedName>
        <fullName evidence="1">Uncharacterized protein</fullName>
    </submittedName>
</protein>